<reference evidence="1 2" key="1">
    <citation type="submission" date="2018-03" db="EMBL/GenBank/DDBJ databases">
        <title>Genomic Encyclopedia of Archaeal and Bacterial Type Strains, Phase II (KMG-II): from individual species to whole genera.</title>
        <authorList>
            <person name="Goeker M."/>
        </authorList>
    </citation>
    <scope>NUCLEOTIDE SEQUENCE [LARGE SCALE GENOMIC DNA]</scope>
    <source>
        <strain evidence="1 2">DSM 100065</strain>
    </source>
</reference>
<protein>
    <submittedName>
        <fullName evidence="1">Uncharacterized protein</fullName>
    </submittedName>
</protein>
<keyword evidence="2" id="KW-1185">Reference proteome</keyword>
<sequence>MRSTKRGGQIAQTDSRLSGTYSRMVAQPKVTGWMLVRGQLVSDLTFT</sequence>
<proteinExistence type="predicted"/>
<dbReference type="Proteomes" id="UP000237752">
    <property type="component" value="Unassembled WGS sequence"/>
</dbReference>
<evidence type="ECO:0000313" key="2">
    <source>
        <dbReference type="Proteomes" id="UP000237752"/>
    </source>
</evidence>
<accession>A0A2T1A6J3</accession>
<gene>
    <name evidence="1" type="ORF">CLV47_101299</name>
</gene>
<dbReference type="AlphaFoldDB" id="A0A2T1A6J3"/>
<name>A0A2T1A6J3_9ACTN</name>
<organism evidence="1 2">
    <name type="scientific">Antricoccus suffuscus</name>
    <dbReference type="NCBI Taxonomy" id="1629062"/>
    <lineage>
        <taxon>Bacteria</taxon>
        <taxon>Bacillati</taxon>
        <taxon>Actinomycetota</taxon>
        <taxon>Actinomycetes</taxon>
        <taxon>Geodermatophilales</taxon>
        <taxon>Antricoccaceae</taxon>
        <taxon>Antricoccus</taxon>
    </lineage>
</organism>
<comment type="caution">
    <text evidence="1">The sequence shown here is derived from an EMBL/GenBank/DDBJ whole genome shotgun (WGS) entry which is preliminary data.</text>
</comment>
<dbReference type="EMBL" id="PVUE01000001">
    <property type="protein sequence ID" value="PRZ44174.1"/>
    <property type="molecule type" value="Genomic_DNA"/>
</dbReference>
<evidence type="ECO:0000313" key="1">
    <source>
        <dbReference type="EMBL" id="PRZ44174.1"/>
    </source>
</evidence>